<comment type="caution">
    <text evidence="1">The sequence shown here is derived from an EMBL/GenBank/DDBJ whole genome shotgun (WGS) entry which is preliminary data.</text>
</comment>
<dbReference type="AlphaFoldDB" id="A0AAV7M505"/>
<dbReference type="EMBL" id="JANPWB010000014">
    <property type="protein sequence ID" value="KAJ1097669.1"/>
    <property type="molecule type" value="Genomic_DNA"/>
</dbReference>
<evidence type="ECO:0000313" key="1">
    <source>
        <dbReference type="EMBL" id="KAJ1097669.1"/>
    </source>
</evidence>
<dbReference type="Proteomes" id="UP001066276">
    <property type="component" value="Chromosome 10"/>
</dbReference>
<accession>A0AAV7M505</accession>
<reference evidence="1" key="1">
    <citation type="journal article" date="2022" name="bioRxiv">
        <title>Sequencing and chromosome-scale assembly of the giantPleurodeles waltlgenome.</title>
        <authorList>
            <person name="Brown T."/>
            <person name="Elewa A."/>
            <person name="Iarovenko S."/>
            <person name="Subramanian E."/>
            <person name="Araus A.J."/>
            <person name="Petzold A."/>
            <person name="Susuki M."/>
            <person name="Suzuki K.-i.T."/>
            <person name="Hayashi T."/>
            <person name="Toyoda A."/>
            <person name="Oliveira C."/>
            <person name="Osipova E."/>
            <person name="Leigh N.D."/>
            <person name="Simon A."/>
            <person name="Yun M.H."/>
        </authorList>
    </citation>
    <scope>NUCLEOTIDE SEQUENCE</scope>
    <source>
        <strain evidence="1">20211129_DDA</strain>
        <tissue evidence="1">Liver</tissue>
    </source>
</reference>
<keyword evidence="2" id="KW-1185">Reference proteome</keyword>
<sequence>MGRDDPREKKLKFDRVRGVVGPSALARAEGRTPGHQPIDLTAGTDAIMAEHRSGFCTIDGWVDEMGPIQYHGAKLSFFPDFTLVEQETHCKYTEVKDMQCKLGLRYGMLYPARLKVDVDGRARFFENPGTLKCSASDTPGNNGAPTAPLRRDPPVAVCI</sequence>
<organism evidence="1 2">
    <name type="scientific">Pleurodeles waltl</name>
    <name type="common">Iberian ribbed newt</name>
    <dbReference type="NCBI Taxonomy" id="8319"/>
    <lineage>
        <taxon>Eukaryota</taxon>
        <taxon>Metazoa</taxon>
        <taxon>Chordata</taxon>
        <taxon>Craniata</taxon>
        <taxon>Vertebrata</taxon>
        <taxon>Euteleostomi</taxon>
        <taxon>Amphibia</taxon>
        <taxon>Batrachia</taxon>
        <taxon>Caudata</taxon>
        <taxon>Salamandroidea</taxon>
        <taxon>Salamandridae</taxon>
        <taxon>Pleurodelinae</taxon>
        <taxon>Pleurodeles</taxon>
    </lineage>
</organism>
<gene>
    <name evidence="1" type="ORF">NDU88_002786</name>
</gene>
<evidence type="ECO:0000313" key="2">
    <source>
        <dbReference type="Proteomes" id="UP001066276"/>
    </source>
</evidence>
<proteinExistence type="predicted"/>
<name>A0AAV7M505_PLEWA</name>
<protein>
    <submittedName>
        <fullName evidence="1">Uncharacterized protein</fullName>
    </submittedName>
</protein>
<dbReference type="InterPro" id="IPR042566">
    <property type="entry name" value="L1_C"/>
</dbReference>
<dbReference type="Gene3D" id="3.30.250.20">
    <property type="entry name" value="L1 transposable element, C-terminal domain"/>
    <property type="match status" value="1"/>
</dbReference>